<feature type="transmembrane region" description="Helical" evidence="6">
    <location>
        <begin position="185"/>
        <end position="205"/>
    </location>
</feature>
<feature type="transmembrane region" description="Helical" evidence="6">
    <location>
        <begin position="217"/>
        <end position="236"/>
    </location>
</feature>
<evidence type="ECO:0000256" key="2">
    <source>
        <dbReference type="ARBA" id="ARBA00009012"/>
    </source>
</evidence>
<evidence type="ECO:0000313" key="7">
    <source>
        <dbReference type="EMBL" id="SHF28700.1"/>
    </source>
</evidence>
<dbReference type="Proteomes" id="UP000184048">
    <property type="component" value="Unassembled WGS sequence"/>
</dbReference>
<feature type="transmembrane region" description="Helical" evidence="6">
    <location>
        <begin position="34"/>
        <end position="64"/>
    </location>
</feature>
<keyword evidence="8" id="KW-1185">Reference proteome</keyword>
<evidence type="ECO:0000256" key="5">
    <source>
        <dbReference type="ARBA" id="ARBA00023136"/>
    </source>
</evidence>
<keyword evidence="3 6" id="KW-0812">Transmembrane</keyword>
<dbReference type="InterPro" id="IPR002794">
    <property type="entry name" value="DUF92_TMEM19"/>
</dbReference>
<comment type="subcellular location">
    <subcellularLocation>
        <location evidence="1">Membrane</location>
        <topology evidence="1">Multi-pass membrane protein</topology>
    </subcellularLocation>
</comment>
<name>A0A1M5AEH2_9BACT</name>
<gene>
    <name evidence="7" type="ORF">SAMN02745131_02256</name>
</gene>
<evidence type="ECO:0000313" key="8">
    <source>
        <dbReference type="Proteomes" id="UP000184048"/>
    </source>
</evidence>
<evidence type="ECO:0000256" key="4">
    <source>
        <dbReference type="ARBA" id="ARBA00022989"/>
    </source>
</evidence>
<comment type="similarity">
    <text evidence="2">Belongs to the TMEM19 family.</text>
</comment>
<dbReference type="EMBL" id="FQUU01000008">
    <property type="protein sequence ID" value="SHF28700.1"/>
    <property type="molecule type" value="Genomic_DNA"/>
</dbReference>
<feature type="transmembrane region" description="Helical" evidence="6">
    <location>
        <begin position="157"/>
        <end position="179"/>
    </location>
</feature>
<accession>A0A1M5AEH2</accession>
<dbReference type="OrthoDB" id="9770047at2"/>
<proteinExistence type="inferred from homology"/>
<keyword evidence="5 6" id="KW-0472">Membrane</keyword>
<dbReference type="RefSeq" id="WP_072835431.1">
    <property type="nucleotide sequence ID" value="NZ_FQUU01000008.1"/>
</dbReference>
<dbReference type="GO" id="GO:0016020">
    <property type="term" value="C:membrane"/>
    <property type="evidence" value="ECO:0007669"/>
    <property type="project" value="UniProtKB-SubCell"/>
</dbReference>
<dbReference type="Pfam" id="PF01940">
    <property type="entry name" value="DUF92"/>
    <property type="match status" value="1"/>
</dbReference>
<evidence type="ECO:0000256" key="6">
    <source>
        <dbReference type="SAM" id="Phobius"/>
    </source>
</evidence>
<protein>
    <submittedName>
        <fullName evidence="7">TIGR00297 family protein</fullName>
    </submittedName>
</protein>
<sequence length="237" mass="25444">MLLQYIFLLILLTGGALTSIWTGKLTTVAGITGIMLGLVIFIGTGWLGLLLMAFFFLLGTLATAWKRNKKELWKIAERNKGRRSATQVLANGGMAGILALLAIVWPEKADLFTLLIAGVFSSATADTLSSELGSLYGSRFYNILSFRKDTRGLDGVISLEGTLIGIAGSFLVAIVTSVGYGWGLYILWIVIAGTIGNLTDSLLGATLERRGLMPNDLVNFLNTVAGALVMFLLLKIH</sequence>
<dbReference type="PANTHER" id="PTHR13353:SF5">
    <property type="entry name" value="TRANSMEMBRANE PROTEIN 19"/>
    <property type="match status" value="1"/>
</dbReference>
<dbReference type="PANTHER" id="PTHR13353">
    <property type="entry name" value="TRANSMEMBRANE PROTEIN 19"/>
    <property type="match status" value="1"/>
</dbReference>
<reference evidence="7 8" key="1">
    <citation type="submission" date="2016-11" db="EMBL/GenBank/DDBJ databases">
        <authorList>
            <person name="Jaros S."/>
            <person name="Januszkiewicz K."/>
            <person name="Wedrychowicz H."/>
        </authorList>
    </citation>
    <scope>NUCLEOTIDE SEQUENCE [LARGE SCALE GENOMIC DNA]</scope>
    <source>
        <strain evidence="7 8">DSM 18119</strain>
    </source>
</reference>
<keyword evidence="4 6" id="KW-1133">Transmembrane helix</keyword>
<evidence type="ECO:0000256" key="3">
    <source>
        <dbReference type="ARBA" id="ARBA00022692"/>
    </source>
</evidence>
<evidence type="ECO:0000256" key="1">
    <source>
        <dbReference type="ARBA" id="ARBA00004141"/>
    </source>
</evidence>
<feature type="transmembrane region" description="Helical" evidence="6">
    <location>
        <begin position="85"/>
        <end position="105"/>
    </location>
</feature>
<organism evidence="7 8">
    <name type="scientific">Flavisolibacter ginsengisoli DSM 18119</name>
    <dbReference type="NCBI Taxonomy" id="1121884"/>
    <lineage>
        <taxon>Bacteria</taxon>
        <taxon>Pseudomonadati</taxon>
        <taxon>Bacteroidota</taxon>
        <taxon>Chitinophagia</taxon>
        <taxon>Chitinophagales</taxon>
        <taxon>Chitinophagaceae</taxon>
        <taxon>Flavisolibacter</taxon>
    </lineage>
</organism>
<dbReference type="AlphaFoldDB" id="A0A1M5AEH2"/>